<evidence type="ECO:0000313" key="1">
    <source>
        <dbReference type="EMBL" id="AJD40970.1"/>
    </source>
</evidence>
<reference evidence="1 2" key="1">
    <citation type="submission" date="2013-11" db="EMBL/GenBank/DDBJ databases">
        <title>Complete genome sequence of Rhizobium gallicum bv. gallicum R602.</title>
        <authorList>
            <person name="Bustos P."/>
            <person name="Santamaria R.I."/>
            <person name="Lozano L."/>
            <person name="Acosta J.L."/>
            <person name="Ormeno-Orrillo E."/>
            <person name="Rogel M.A."/>
            <person name="Romero D."/>
            <person name="Cevallos M.A."/>
            <person name="Martinez-Romero E."/>
            <person name="Gonzalez V."/>
        </authorList>
    </citation>
    <scope>NUCLEOTIDE SEQUENCE [LARGE SCALE GENOMIC DNA]</scope>
    <source>
        <strain evidence="1 2">R602</strain>
    </source>
</reference>
<dbReference type="KEGG" id="rga:RGR602_CH01626"/>
<proteinExistence type="predicted"/>
<dbReference type="RefSeq" id="WP_039844662.1">
    <property type="nucleotide sequence ID" value="NZ_CP006877.1"/>
</dbReference>
<dbReference type="Proteomes" id="UP000031368">
    <property type="component" value="Chromosome"/>
</dbReference>
<evidence type="ECO:0000313" key="2">
    <source>
        <dbReference type="Proteomes" id="UP000031368"/>
    </source>
</evidence>
<protein>
    <submittedName>
        <fullName evidence="1">Uncharacterized protein</fullName>
    </submittedName>
</protein>
<gene>
    <name evidence="1" type="ORF">RGR602_CH01626</name>
</gene>
<sequence length="82" mass="9695">MNHRVNHYIEITSRIRSGRRFCEFIASGGTVWDQPAGSPWRNVTIEVMERERRNVEELERIRLRLYPDLAAEDVSPPLYNSH</sequence>
<dbReference type="HOGENOM" id="CLU_2555883_0_0_5"/>
<name>A0A0B4X2S1_9HYPH</name>
<dbReference type="EMBL" id="CP006877">
    <property type="protein sequence ID" value="AJD40970.1"/>
    <property type="molecule type" value="Genomic_DNA"/>
</dbReference>
<organism evidence="1 2">
    <name type="scientific">Rhizobium gallicum bv. gallicum R602sp</name>
    <dbReference type="NCBI Taxonomy" id="1041138"/>
    <lineage>
        <taxon>Bacteria</taxon>
        <taxon>Pseudomonadati</taxon>
        <taxon>Pseudomonadota</taxon>
        <taxon>Alphaproteobacteria</taxon>
        <taxon>Hyphomicrobiales</taxon>
        <taxon>Rhizobiaceae</taxon>
        <taxon>Rhizobium/Agrobacterium group</taxon>
        <taxon>Rhizobium</taxon>
    </lineage>
</organism>
<dbReference type="AlphaFoldDB" id="A0A0B4X2S1"/>
<keyword evidence="2" id="KW-1185">Reference proteome</keyword>
<accession>A0A0B4X2S1</accession>